<organism evidence="3">
    <name type="scientific">Telmatobacter sp. DSM 110680</name>
    <dbReference type="NCBI Taxonomy" id="3036704"/>
    <lineage>
        <taxon>Bacteria</taxon>
        <taxon>Pseudomonadati</taxon>
        <taxon>Acidobacteriota</taxon>
        <taxon>Terriglobia</taxon>
        <taxon>Terriglobales</taxon>
        <taxon>Acidobacteriaceae</taxon>
        <taxon>Telmatobacter</taxon>
    </lineage>
</organism>
<dbReference type="Pfam" id="PF03781">
    <property type="entry name" value="FGE-sulfatase"/>
    <property type="match status" value="1"/>
</dbReference>
<evidence type="ECO:0000259" key="2">
    <source>
        <dbReference type="Pfam" id="PF03781"/>
    </source>
</evidence>
<accession>A0AAU7DKV6</accession>
<keyword evidence="1" id="KW-0732">Signal</keyword>
<reference evidence="3" key="1">
    <citation type="submission" date="2023-03" db="EMBL/GenBank/DDBJ databases">
        <title>Edaphobacter sp.</title>
        <authorList>
            <person name="Huber K.J."/>
            <person name="Papendorf J."/>
            <person name="Pilke C."/>
            <person name="Bunk B."/>
            <person name="Sproeer C."/>
            <person name="Pester M."/>
        </authorList>
    </citation>
    <scope>NUCLEOTIDE SEQUENCE</scope>
    <source>
        <strain evidence="3">DSM 110680</strain>
    </source>
</reference>
<dbReference type="RefSeq" id="WP_348263222.1">
    <property type="nucleotide sequence ID" value="NZ_CP121196.1"/>
</dbReference>
<dbReference type="GO" id="GO:0120147">
    <property type="term" value="F:formylglycine-generating oxidase activity"/>
    <property type="evidence" value="ECO:0007669"/>
    <property type="project" value="TreeGrafter"/>
</dbReference>
<gene>
    <name evidence="3" type="ORF">P8935_01390</name>
</gene>
<evidence type="ECO:0000313" key="3">
    <source>
        <dbReference type="EMBL" id="XBH17996.1"/>
    </source>
</evidence>
<dbReference type="EMBL" id="CP121196">
    <property type="protein sequence ID" value="XBH17996.1"/>
    <property type="molecule type" value="Genomic_DNA"/>
</dbReference>
<feature type="chain" id="PRO_5043414253" evidence="1">
    <location>
        <begin position="22"/>
        <end position="740"/>
    </location>
</feature>
<feature type="domain" description="Sulfatase-modifying factor enzyme-like" evidence="2">
    <location>
        <begin position="518"/>
        <end position="736"/>
    </location>
</feature>
<feature type="signal peptide" evidence="1">
    <location>
        <begin position="1"/>
        <end position="21"/>
    </location>
</feature>
<dbReference type="InterPro" id="IPR005532">
    <property type="entry name" value="SUMF_dom"/>
</dbReference>
<name>A0AAU7DKV6_9BACT</name>
<dbReference type="SUPFAM" id="SSF56436">
    <property type="entry name" value="C-type lectin-like"/>
    <property type="match status" value="1"/>
</dbReference>
<dbReference type="InterPro" id="IPR042095">
    <property type="entry name" value="SUMF_sf"/>
</dbReference>
<proteinExistence type="predicted"/>
<dbReference type="Gene3D" id="3.90.1580.10">
    <property type="entry name" value="paralog of FGE (formylglycine-generating enzyme)"/>
    <property type="match status" value="1"/>
</dbReference>
<dbReference type="InterPro" id="IPR051043">
    <property type="entry name" value="Sulfatase_Mod_Factor_Kinase"/>
</dbReference>
<dbReference type="PANTHER" id="PTHR23150:SF19">
    <property type="entry name" value="FORMYLGLYCINE-GENERATING ENZYME"/>
    <property type="match status" value="1"/>
</dbReference>
<protein>
    <submittedName>
        <fullName evidence="3">Formylglycine-generating enzyme family protein</fullName>
    </submittedName>
</protein>
<dbReference type="PANTHER" id="PTHR23150">
    <property type="entry name" value="SULFATASE MODIFYING FACTOR 1, 2"/>
    <property type="match status" value="1"/>
</dbReference>
<dbReference type="AlphaFoldDB" id="A0AAU7DKV6"/>
<dbReference type="InterPro" id="IPR016187">
    <property type="entry name" value="CTDL_fold"/>
</dbReference>
<sequence length="740" mass="84675">MKRVRCLLCLGSMLLGLILLAAAQDTLVEPAGEQIPGPTCAGIPQWNSYGPPSTCTSFQVSQWLREITHWRAERLIRVGYEDTLYRDPSLLWTQSSFVQPQMMIHDRKFYDPATHKYTVDQYLDDVNQRYGGIDSVLIWHTYSNIGIDSRSQYDLFRDLPGGTAAVKQMIDDFHKHNVRVFFPIMLWDQGTHAEDVPDAEAISRELTAVGADGINGDTLDGMPRNFHTASDNLHHPLALEPETGLGSDEMLAYNSMTWGYWNYTFVPSVSRYKWLEPRHMVNISNRWAHDHADDLQEAFFNGIGFESWENIWGIWNQMTPRDAEALRRTAMIDRAFASLLSSPRWQPHFPMQQFGVFASQWPGETETLWTIVNRNGYTSAGRQMLIPYKANTRYFDLWHGVEIHPEHEGSQSVISFEIEKNGFGAILEVNAPDQKLEKLLAAMQALSQKPLSELSHEWHSIPQQIVPIDETKHVSAAPEGMVKIPEADFLFRVNGIEIEGMNDDGVDFQYPWESSARRYHDHKIHIPAFWIDKYPVTNAEYKKFLDATHYHPVDDHNFLKDWTNGTFPDGWAKKPVTWISIEDARAYAKWAGKRLPHEWEWQYAAQSTDGRLYPWGNLWPFLPITPPDANPPLRSSEGYFPLPDRGRDALAASDVDSHPAGASPFGVMDMVGNVWQWTDEYIDDHTRAAVLRGGSHYQPQGSRWYFPQAYQLSQHGKYLLMAPSIDRSGTVGFRCVIDSQ</sequence>
<evidence type="ECO:0000256" key="1">
    <source>
        <dbReference type="SAM" id="SignalP"/>
    </source>
</evidence>